<comment type="caution">
    <text evidence="1">The sequence shown here is derived from an EMBL/GenBank/DDBJ whole genome shotgun (WGS) entry which is preliminary data.</text>
</comment>
<name>A0A8T0DDQ1_9TREM</name>
<dbReference type="AlphaFoldDB" id="A0A8T0DDQ1"/>
<evidence type="ECO:0000313" key="1">
    <source>
        <dbReference type="EMBL" id="KAF8564988.1"/>
    </source>
</evidence>
<evidence type="ECO:0000313" key="2">
    <source>
        <dbReference type="Proteomes" id="UP000699462"/>
    </source>
</evidence>
<keyword evidence="2" id="KW-1185">Reference proteome</keyword>
<organism evidence="1 2">
    <name type="scientific">Paragonimus westermani</name>
    <dbReference type="NCBI Taxonomy" id="34504"/>
    <lineage>
        <taxon>Eukaryota</taxon>
        <taxon>Metazoa</taxon>
        <taxon>Spiralia</taxon>
        <taxon>Lophotrochozoa</taxon>
        <taxon>Platyhelminthes</taxon>
        <taxon>Trematoda</taxon>
        <taxon>Digenea</taxon>
        <taxon>Plagiorchiida</taxon>
        <taxon>Troglotremata</taxon>
        <taxon>Troglotrematidae</taxon>
        <taxon>Paragonimus</taxon>
    </lineage>
</organism>
<dbReference type="EMBL" id="JTDF01007493">
    <property type="protein sequence ID" value="KAF8564988.1"/>
    <property type="molecule type" value="Genomic_DNA"/>
</dbReference>
<dbReference type="Proteomes" id="UP000699462">
    <property type="component" value="Unassembled WGS sequence"/>
</dbReference>
<protein>
    <submittedName>
        <fullName evidence="1">Uncharacterized protein</fullName>
    </submittedName>
</protein>
<sequence length="261" mass="29335">MLKITHIFNGILGSGNTKPSENSFAKCGLYHLKLSGTMFLNNALLTMNQWQPHSTQSDSILLEQNPSRSYQSVTSYHNMNPVEDVLSQVPFAFTQFVQHPQRLLSGRFSENRKSSSFQHTTSADQYRDRASCAVELSDFNKSLGSSGEFDNILRVHSSCLKPLASYWGNGRGQKPDAHHVYSADRSIFLLGTFLFRACFGTNSIKHNCLQIFQQFGSENAIKWTAYVFPTPQCQYKQTEAGGTIVSVEHALAWMDLKAGRY</sequence>
<dbReference type="OrthoDB" id="5947018at2759"/>
<accession>A0A8T0DDQ1</accession>
<proteinExistence type="predicted"/>
<gene>
    <name evidence="1" type="ORF">P879_04830</name>
</gene>
<reference evidence="1 2" key="1">
    <citation type="submission" date="2019-07" db="EMBL/GenBank/DDBJ databases">
        <title>Annotation for the trematode Paragonimus westermani.</title>
        <authorList>
            <person name="Choi Y.-J."/>
        </authorList>
    </citation>
    <scope>NUCLEOTIDE SEQUENCE [LARGE SCALE GENOMIC DNA]</scope>
    <source>
        <strain evidence="1">180907_Pwestermani</strain>
    </source>
</reference>